<evidence type="ECO:0000313" key="3">
    <source>
        <dbReference type="Proteomes" id="UP000011081"/>
    </source>
</evidence>
<reference evidence="3" key="1">
    <citation type="submission" date="2011-03" db="EMBL/GenBank/DDBJ databases">
        <title>The genome sequence of Vavraia culicis strain floridensis.</title>
        <authorList>
            <consortium name="The Broad Institute Genome Sequencing Platform"/>
            <person name="Cuomo C."/>
            <person name="Becnel J."/>
            <person name="Sanscrainte N."/>
            <person name="Young S.K."/>
            <person name="Zeng Q."/>
            <person name="Gargeya S."/>
            <person name="Fitzgerald M."/>
            <person name="Haas B."/>
            <person name="Abouelleil A."/>
            <person name="Alvarado L."/>
            <person name="Arachchi H.M."/>
            <person name="Berlin A."/>
            <person name="Chapman S.B."/>
            <person name="Gearin G."/>
            <person name="Goldberg J."/>
            <person name="Griggs A."/>
            <person name="Gujja S."/>
            <person name="Hansen M."/>
            <person name="Heiman D."/>
            <person name="Howarth C."/>
            <person name="Larimer J."/>
            <person name="Lui A."/>
            <person name="MacDonald P.J.P."/>
            <person name="McCowen C."/>
            <person name="Montmayeur A."/>
            <person name="Murphy C."/>
            <person name="Neiman D."/>
            <person name="Pearson M."/>
            <person name="Priest M."/>
            <person name="Roberts A."/>
            <person name="Saif S."/>
            <person name="Shea T."/>
            <person name="Sisk P."/>
            <person name="Stolte C."/>
            <person name="Sykes S."/>
            <person name="Wortman J."/>
            <person name="Nusbaum C."/>
            <person name="Birren B."/>
        </authorList>
    </citation>
    <scope>NUCLEOTIDE SEQUENCE [LARGE SCALE GENOMIC DNA]</scope>
    <source>
        <strain evidence="3">floridensis</strain>
    </source>
</reference>
<feature type="transmembrane region" description="Helical" evidence="1">
    <location>
        <begin position="451"/>
        <end position="469"/>
    </location>
</feature>
<dbReference type="EMBL" id="GL877406">
    <property type="protein sequence ID" value="ELA48234.1"/>
    <property type="molecule type" value="Genomic_DNA"/>
</dbReference>
<dbReference type="RefSeq" id="XP_008073295.1">
    <property type="nucleotide sequence ID" value="XM_008075104.1"/>
</dbReference>
<dbReference type="HOGENOM" id="CLU_445642_0_0_1"/>
<dbReference type="VEuPathDB" id="MicrosporidiaDB:VCUG_00275"/>
<dbReference type="OrthoDB" id="10327899at2759"/>
<accession>L2GX64</accession>
<evidence type="ECO:0000256" key="1">
    <source>
        <dbReference type="SAM" id="Phobius"/>
    </source>
</evidence>
<feature type="transmembrane region" description="Helical" evidence="1">
    <location>
        <begin position="308"/>
        <end position="327"/>
    </location>
</feature>
<evidence type="ECO:0008006" key="4">
    <source>
        <dbReference type="Google" id="ProtNLM"/>
    </source>
</evidence>
<keyword evidence="1" id="KW-0812">Transmembrane</keyword>
<keyword evidence="1" id="KW-1133">Transmembrane helix</keyword>
<sequence length="613" mass="71698">MCLLEITFNNLKIYCDTTCTLSIKKLSISGQVIISGASSLIKSILIDVLRTGKSKHDYIRVTGTLQMDGHKLSLDFLEKLMPSHIKCTYCYTTVAKLRFIYNFTRKHVKLQPEKILEDFLLTNKRIANLTTDELWAFSIACSIIHGHKIIVIANIKSSFFYLNVMDKVMYYTTVIPLVVIIDHSGNEECLGSVFFSLKKISTMEYRLTSLNDDSNSDDYEVIYMNKRIYDQVMKSKKSKCLDTDFFFESILSDELKNPLVINERNKNRKLSIMKRTLNADFYRFDFKTSHVLNVLRLKQHLGNRYNTINQFLTLGMLVVLFISKLLFDKAQGEVSKMAYNLNFSFMKVFNWLKGFLIERYSQCCEISIGSDKVERLRLLLRAKKLLRDISEKKRIFYGNLDENCMNQVMRSVDLLTIRLLCLTVKHMVINMRISASLFEMYVNYVINNHRAFESLIIGCFISTNILRLINQEVDFNYRNNNLIYTPCTYFLSIVKFLVGDVCHNLINIIILFNKGHLILQIFNLSFLCTFIAVTKHSVILLIIFNVIAFFTSLDSIDFLREYPILFFVRKINPFFLVKEIVSPSQLNRLHTLLYLLRFYFMYFLMAIYKFSKA</sequence>
<gene>
    <name evidence="2" type="ORF">VCUG_00275</name>
</gene>
<name>L2GX64_VAVCU</name>
<dbReference type="Proteomes" id="UP000011081">
    <property type="component" value="Unassembled WGS sequence"/>
</dbReference>
<dbReference type="OMA" id="QCCEISI"/>
<protein>
    <recommendedName>
        <fullName evidence="4">ABC transporter domain-containing protein</fullName>
    </recommendedName>
</protein>
<feature type="transmembrane region" description="Helical" evidence="1">
    <location>
        <begin position="524"/>
        <end position="550"/>
    </location>
</feature>
<dbReference type="AlphaFoldDB" id="L2GX64"/>
<feature type="transmembrane region" description="Helical" evidence="1">
    <location>
        <begin position="489"/>
        <end position="512"/>
    </location>
</feature>
<dbReference type="GeneID" id="19878165"/>
<evidence type="ECO:0000313" key="2">
    <source>
        <dbReference type="EMBL" id="ELA48234.1"/>
    </source>
</evidence>
<keyword evidence="1" id="KW-0472">Membrane</keyword>
<dbReference type="InParanoid" id="L2GX64"/>
<organism evidence="2 3">
    <name type="scientific">Vavraia culicis (isolate floridensis)</name>
    <name type="common">Microsporidian parasite</name>
    <dbReference type="NCBI Taxonomy" id="948595"/>
    <lineage>
        <taxon>Eukaryota</taxon>
        <taxon>Fungi</taxon>
        <taxon>Fungi incertae sedis</taxon>
        <taxon>Microsporidia</taxon>
        <taxon>Pleistophoridae</taxon>
        <taxon>Vavraia</taxon>
    </lineage>
</organism>
<feature type="transmembrane region" description="Helical" evidence="1">
    <location>
        <begin position="592"/>
        <end position="610"/>
    </location>
</feature>
<keyword evidence="3" id="KW-1185">Reference proteome</keyword>
<proteinExistence type="predicted"/>